<dbReference type="Proteomes" id="UP000317557">
    <property type="component" value="Unassembled WGS sequence"/>
</dbReference>
<name>A0A521BNR1_9BACT</name>
<evidence type="ECO:0000313" key="4">
    <source>
        <dbReference type="Proteomes" id="UP000317557"/>
    </source>
</evidence>
<evidence type="ECO:0000313" key="3">
    <source>
        <dbReference type="EMBL" id="SMO48746.1"/>
    </source>
</evidence>
<evidence type="ECO:0000256" key="1">
    <source>
        <dbReference type="SAM" id="Phobius"/>
    </source>
</evidence>
<gene>
    <name evidence="3" type="ORF">SAMN06265219_102432</name>
</gene>
<dbReference type="RefSeq" id="WP_142453420.1">
    <property type="nucleotide sequence ID" value="NZ_FXTP01000002.1"/>
</dbReference>
<sequence>MLKQERTYYFILGVLIALFLLIELLRPTPLDWTESFSAADDIPYGGYILHELLPETFPGTDISQNQQPLFQRPDSLQSTQNWIFINTNFQLDEWESQKLLRWVENGSQVFIAARSYSGLFADTLNLGTTYQNPLLGGGSIVDDDTSYVHFSNPMLQKKGGYPFYQSTTQTYFSSTDTSNSVILGVNEKEEPIFLKINRGQGSIYLHANPTLFTNYLVRNKTGAEYALKALSYLPVQPTVWDEYYKQVYRARGSGLRYVVSQEYLKWGWFLGLSGVVLFMLFRAKRRQRIIPEIKAPKNSSIEFAQTIGSLYLEKGSHKLIADKKIQFFFDYIRSRLGLDTSEADKDFRNDVALRSGLESNRIDHLFSQIESVRSKENITPKELKQLTEAIDHFYKKSQR</sequence>
<dbReference type="InterPro" id="IPR025646">
    <property type="entry name" value="DUF4350"/>
</dbReference>
<keyword evidence="1" id="KW-0812">Transmembrane</keyword>
<feature type="domain" description="DUF4350" evidence="2">
    <location>
        <begin position="40"/>
        <end position="228"/>
    </location>
</feature>
<keyword evidence="4" id="KW-1185">Reference proteome</keyword>
<protein>
    <recommendedName>
        <fullName evidence="2">DUF4350 domain-containing protein</fullName>
    </recommendedName>
</protein>
<dbReference type="Pfam" id="PF14258">
    <property type="entry name" value="DUF4350"/>
    <property type="match status" value="1"/>
</dbReference>
<reference evidence="3 4" key="1">
    <citation type="submission" date="2017-05" db="EMBL/GenBank/DDBJ databases">
        <authorList>
            <person name="Varghese N."/>
            <person name="Submissions S."/>
        </authorList>
    </citation>
    <scope>NUCLEOTIDE SEQUENCE [LARGE SCALE GENOMIC DNA]</scope>
    <source>
        <strain evidence="3 4">DSM 21985</strain>
    </source>
</reference>
<dbReference type="OrthoDB" id="1111222at2"/>
<dbReference type="EMBL" id="FXTP01000002">
    <property type="protein sequence ID" value="SMO48746.1"/>
    <property type="molecule type" value="Genomic_DNA"/>
</dbReference>
<proteinExistence type="predicted"/>
<evidence type="ECO:0000259" key="2">
    <source>
        <dbReference type="Pfam" id="PF14258"/>
    </source>
</evidence>
<feature type="transmembrane region" description="Helical" evidence="1">
    <location>
        <begin position="7"/>
        <end position="25"/>
    </location>
</feature>
<dbReference type="AlphaFoldDB" id="A0A521BNR1"/>
<feature type="transmembrane region" description="Helical" evidence="1">
    <location>
        <begin position="263"/>
        <end position="281"/>
    </location>
</feature>
<organism evidence="3 4">
    <name type="scientific">Gracilimonas mengyeensis</name>
    <dbReference type="NCBI Taxonomy" id="1302730"/>
    <lineage>
        <taxon>Bacteria</taxon>
        <taxon>Pseudomonadati</taxon>
        <taxon>Balneolota</taxon>
        <taxon>Balneolia</taxon>
        <taxon>Balneolales</taxon>
        <taxon>Balneolaceae</taxon>
        <taxon>Gracilimonas</taxon>
    </lineage>
</organism>
<keyword evidence="1" id="KW-1133">Transmembrane helix</keyword>
<keyword evidence="1" id="KW-0472">Membrane</keyword>
<accession>A0A521BNR1</accession>